<gene>
    <name evidence="1" type="ORF">AO063_03060</name>
</gene>
<comment type="caution">
    <text evidence="1">The sequence shown here is derived from an EMBL/GenBank/DDBJ whole genome shotgun (WGS) entry which is preliminary data.</text>
</comment>
<organism evidence="1 2">
    <name type="scientific">Pseudomonas fluorescens ICMP 11288</name>
    <dbReference type="NCBI Taxonomy" id="1198309"/>
    <lineage>
        <taxon>Bacteria</taxon>
        <taxon>Pseudomonadati</taxon>
        <taxon>Pseudomonadota</taxon>
        <taxon>Gammaproteobacteria</taxon>
        <taxon>Pseudomonadales</taxon>
        <taxon>Pseudomonadaceae</taxon>
        <taxon>Pseudomonas</taxon>
    </lineage>
</organism>
<protein>
    <recommendedName>
        <fullName evidence="3">DUF2971 domain-containing protein</fullName>
    </recommendedName>
</protein>
<reference evidence="1 2" key="1">
    <citation type="submission" date="2015-09" db="EMBL/GenBank/DDBJ databases">
        <title>Genome sequence of ICMP 11288.</title>
        <authorList>
            <person name="Visnovsky S."/>
            <person name="Lu A."/>
            <person name="Panda P."/>
            <person name="Pitman A."/>
        </authorList>
    </citation>
    <scope>NUCLEOTIDE SEQUENCE [LARGE SCALE GENOMIC DNA]</scope>
    <source>
        <strain evidence="1 2">ICMP 11288</strain>
    </source>
</reference>
<accession>A0A0W0HSI1</accession>
<dbReference type="InterPro" id="IPR021352">
    <property type="entry name" value="DUF2971"/>
</dbReference>
<dbReference type="AlphaFoldDB" id="A0A0W0HSI1"/>
<name>A0A0W0HSI1_PSEFL</name>
<dbReference type="Proteomes" id="UP000054197">
    <property type="component" value="Unassembled WGS sequence"/>
</dbReference>
<sequence>MIIGINDHDKYLYHYTSTETAINFILKDHTLRFSPYTGTNDPKESKNWVFDVGTNENRDLGIYNSAELSEWLSKELKQNTRLICFSRDTPHLTGNHLADIFSRGFCKPRMWAQYANRHTGVCLVFNKQALHEKITSQIGTTRDVMSGAVKYIDRGIVKDLWKDQEYLINVDELEHRGKTQYAIDHLQTHYKKLFFEKMTDWKDEIEWRWVVLCDSDEPLYLSFGGALSGIVFGEDTNKEDKFKIVKLTKGQIFYQSLKWKNCSPWYDFGRQDY</sequence>
<dbReference type="EMBL" id="LKEF01000024">
    <property type="protein sequence ID" value="KTB63867.1"/>
    <property type="molecule type" value="Genomic_DNA"/>
</dbReference>
<evidence type="ECO:0000313" key="1">
    <source>
        <dbReference type="EMBL" id="KTB63867.1"/>
    </source>
</evidence>
<evidence type="ECO:0000313" key="2">
    <source>
        <dbReference type="Proteomes" id="UP000054197"/>
    </source>
</evidence>
<dbReference type="Pfam" id="PF11185">
    <property type="entry name" value="DUF2971"/>
    <property type="match status" value="1"/>
</dbReference>
<proteinExistence type="predicted"/>
<dbReference type="RefSeq" id="WP_058420753.1">
    <property type="nucleotide sequence ID" value="NZ_LKEF01000024.1"/>
</dbReference>
<evidence type="ECO:0008006" key="3">
    <source>
        <dbReference type="Google" id="ProtNLM"/>
    </source>
</evidence>